<dbReference type="Proteomes" id="UP001391051">
    <property type="component" value="Unassembled WGS sequence"/>
</dbReference>
<accession>A0ABR1QN48</accession>
<organism evidence="1 2">
    <name type="scientific">Apiospora aurea</name>
    <dbReference type="NCBI Taxonomy" id="335848"/>
    <lineage>
        <taxon>Eukaryota</taxon>
        <taxon>Fungi</taxon>
        <taxon>Dikarya</taxon>
        <taxon>Ascomycota</taxon>
        <taxon>Pezizomycotina</taxon>
        <taxon>Sordariomycetes</taxon>
        <taxon>Xylariomycetidae</taxon>
        <taxon>Amphisphaeriales</taxon>
        <taxon>Apiosporaceae</taxon>
        <taxon>Apiospora</taxon>
    </lineage>
</organism>
<dbReference type="GeneID" id="92073913"/>
<protein>
    <submittedName>
        <fullName evidence="1">Uncharacterized protein</fullName>
    </submittedName>
</protein>
<keyword evidence="2" id="KW-1185">Reference proteome</keyword>
<name>A0ABR1QN48_9PEZI</name>
<evidence type="ECO:0000313" key="2">
    <source>
        <dbReference type="Proteomes" id="UP001391051"/>
    </source>
</evidence>
<gene>
    <name evidence="1" type="ORF">PG986_004629</name>
</gene>
<reference evidence="1 2" key="1">
    <citation type="submission" date="2023-01" db="EMBL/GenBank/DDBJ databases">
        <title>Analysis of 21 Apiospora genomes using comparative genomics revels a genus with tremendous synthesis potential of carbohydrate active enzymes and secondary metabolites.</title>
        <authorList>
            <person name="Sorensen T."/>
        </authorList>
    </citation>
    <scope>NUCLEOTIDE SEQUENCE [LARGE SCALE GENOMIC DNA]</scope>
    <source>
        <strain evidence="1 2">CBS 24483</strain>
    </source>
</reference>
<proteinExistence type="predicted"/>
<comment type="caution">
    <text evidence="1">The sequence shown here is derived from an EMBL/GenBank/DDBJ whole genome shotgun (WGS) entry which is preliminary data.</text>
</comment>
<dbReference type="EMBL" id="JAQQWE010000003">
    <property type="protein sequence ID" value="KAK7959775.1"/>
    <property type="molecule type" value="Genomic_DNA"/>
</dbReference>
<sequence length="106" mass="11954">MHLASLHRSCADKSYLSFLAYATWSTPVLGECEVSAGEIIPVGFESWYAAWIWRAEAVIAHAPQLKNLMSVRDDNSLGGTHTLHVRGQHLLTWQLKRPAHHTHGRR</sequence>
<dbReference type="RefSeq" id="XP_066703478.1">
    <property type="nucleotide sequence ID" value="XM_066840851.1"/>
</dbReference>
<evidence type="ECO:0000313" key="1">
    <source>
        <dbReference type="EMBL" id="KAK7959775.1"/>
    </source>
</evidence>